<protein>
    <submittedName>
        <fullName evidence="2">Uncharacterized protein</fullName>
    </submittedName>
</protein>
<comment type="caution">
    <text evidence="2">The sequence shown here is derived from an EMBL/GenBank/DDBJ whole genome shotgun (WGS) entry which is preliminary data.</text>
</comment>
<sequence length="42" mass="5036">MQTEKMMEWIPIGLFTFKIIVLGVGMFFAIKWHHDQGKNRKK</sequence>
<dbReference type="RefSeq" id="WP_341372668.1">
    <property type="nucleotide sequence ID" value="NZ_JBBUTF010000003.1"/>
</dbReference>
<keyword evidence="1" id="KW-1133">Transmembrane helix</keyword>
<evidence type="ECO:0000313" key="3">
    <source>
        <dbReference type="Proteomes" id="UP001368500"/>
    </source>
</evidence>
<feature type="transmembrane region" description="Helical" evidence="1">
    <location>
        <begin position="12"/>
        <end position="32"/>
    </location>
</feature>
<name>A0ABU9B4U2_9BURK</name>
<organism evidence="2 3">
    <name type="scientific">Pseudaquabacterium rugosum</name>
    <dbReference type="NCBI Taxonomy" id="2984194"/>
    <lineage>
        <taxon>Bacteria</taxon>
        <taxon>Pseudomonadati</taxon>
        <taxon>Pseudomonadota</taxon>
        <taxon>Betaproteobacteria</taxon>
        <taxon>Burkholderiales</taxon>
        <taxon>Sphaerotilaceae</taxon>
        <taxon>Pseudaquabacterium</taxon>
    </lineage>
</organism>
<accession>A0ABU9B4U2</accession>
<proteinExistence type="predicted"/>
<evidence type="ECO:0000256" key="1">
    <source>
        <dbReference type="SAM" id="Phobius"/>
    </source>
</evidence>
<dbReference type="Proteomes" id="UP001368500">
    <property type="component" value="Unassembled WGS sequence"/>
</dbReference>
<dbReference type="EMBL" id="JBBUTF010000003">
    <property type="protein sequence ID" value="MEK8024879.1"/>
    <property type="molecule type" value="Genomic_DNA"/>
</dbReference>
<keyword evidence="3" id="KW-1185">Reference proteome</keyword>
<gene>
    <name evidence="2" type="ORF">AACH11_02705</name>
</gene>
<reference evidence="2 3" key="1">
    <citation type="submission" date="2024-04" db="EMBL/GenBank/DDBJ databases">
        <title>Novel species of the genus Ideonella isolated from streams.</title>
        <authorList>
            <person name="Lu H."/>
        </authorList>
    </citation>
    <scope>NUCLEOTIDE SEQUENCE [LARGE SCALE GENOMIC DNA]</scope>
    <source>
        <strain evidence="2 3">BYS139W</strain>
    </source>
</reference>
<evidence type="ECO:0000313" key="2">
    <source>
        <dbReference type="EMBL" id="MEK8024879.1"/>
    </source>
</evidence>
<keyword evidence="1" id="KW-0472">Membrane</keyword>
<keyword evidence="1" id="KW-0812">Transmembrane</keyword>